<evidence type="ECO:0000313" key="2">
    <source>
        <dbReference type="Proteomes" id="UP000548326"/>
    </source>
</evidence>
<name>A0A841JDK8_9SPHI</name>
<proteinExistence type="predicted"/>
<comment type="caution">
    <text evidence="1">The sequence shown here is derived from an EMBL/GenBank/DDBJ whole genome shotgun (WGS) entry which is preliminary data.</text>
</comment>
<dbReference type="RefSeq" id="WP_183585144.1">
    <property type="nucleotide sequence ID" value="NZ_JACHCA010000001.1"/>
</dbReference>
<reference evidence="1 2" key="1">
    <citation type="submission" date="2020-08" db="EMBL/GenBank/DDBJ databases">
        <title>Genomic Encyclopedia of Type Strains, Phase IV (KMG-V): Genome sequencing to study the core and pangenomes of soil and plant-associated prokaryotes.</title>
        <authorList>
            <person name="Whitman W."/>
        </authorList>
    </citation>
    <scope>NUCLEOTIDE SEQUENCE [LARGE SCALE GENOMIC DNA]</scope>
    <source>
        <strain evidence="1 2">MP601</strain>
    </source>
</reference>
<organism evidence="1 2">
    <name type="scientific">Mucilaginibacter lappiensis</name>
    <dbReference type="NCBI Taxonomy" id="354630"/>
    <lineage>
        <taxon>Bacteria</taxon>
        <taxon>Pseudomonadati</taxon>
        <taxon>Bacteroidota</taxon>
        <taxon>Sphingobacteriia</taxon>
        <taxon>Sphingobacteriales</taxon>
        <taxon>Sphingobacteriaceae</taxon>
        <taxon>Mucilaginibacter</taxon>
    </lineage>
</organism>
<protein>
    <submittedName>
        <fullName evidence="1">Uncharacterized protein</fullName>
    </submittedName>
</protein>
<sequence>MPKTVSITAFQNGDMRTLNHVFNYTVRKRQASGCWCPWLYNEYTNGRLPAAMSFDNDKAADDLSKWLLDQVPAKGN</sequence>
<gene>
    <name evidence="1" type="ORF">HDF22_000282</name>
</gene>
<dbReference type="Proteomes" id="UP000548326">
    <property type="component" value="Unassembled WGS sequence"/>
</dbReference>
<dbReference type="AlphaFoldDB" id="A0A841JDK8"/>
<evidence type="ECO:0000313" key="1">
    <source>
        <dbReference type="EMBL" id="MBB6126181.1"/>
    </source>
</evidence>
<accession>A0A841JDK8</accession>
<dbReference type="EMBL" id="JACHCA010000001">
    <property type="protein sequence ID" value="MBB6126181.1"/>
    <property type="molecule type" value="Genomic_DNA"/>
</dbReference>